<gene>
    <name evidence="1" type="ORF">H8790_13175</name>
</gene>
<evidence type="ECO:0000313" key="2">
    <source>
        <dbReference type="Proteomes" id="UP000515960"/>
    </source>
</evidence>
<dbReference type="KEGG" id="ohi:H8790_13175"/>
<dbReference type="AlphaFoldDB" id="A0A7G9B489"/>
<dbReference type="RefSeq" id="WP_187332971.1">
    <property type="nucleotide sequence ID" value="NZ_CP060490.1"/>
</dbReference>
<dbReference type="EMBL" id="CP060490">
    <property type="protein sequence ID" value="QNL44370.1"/>
    <property type="molecule type" value="Genomic_DNA"/>
</dbReference>
<reference evidence="1 2" key="1">
    <citation type="submission" date="2020-08" db="EMBL/GenBank/DDBJ databases">
        <authorList>
            <person name="Liu C."/>
            <person name="Sun Q."/>
        </authorList>
    </citation>
    <scope>NUCLEOTIDE SEQUENCE [LARGE SCALE GENOMIC DNA]</scope>
    <source>
        <strain evidence="1 2">NSJ-62</strain>
    </source>
</reference>
<sequence length="151" mass="16526">MKQAKVICPICAYREKAPDETLTHCPRCNTDLTGSDPEQKVREAPGTYTAGKMGTNASIYLTDRRLLVVPEKLEGFNLTSVLTAAVVNKMTSKYGVVSVPLEQIRSVEEGKMGLLQKILIVVTADGEKIVLTLPKLKEWKEAIVNAAPNLN</sequence>
<dbReference type="Proteomes" id="UP000515960">
    <property type="component" value="Chromosome"/>
</dbReference>
<protein>
    <submittedName>
        <fullName evidence="1">Transcription factor</fullName>
    </submittedName>
</protein>
<accession>A0A7G9B489</accession>
<evidence type="ECO:0000313" key="1">
    <source>
        <dbReference type="EMBL" id="QNL44370.1"/>
    </source>
</evidence>
<keyword evidence="2" id="KW-1185">Reference proteome</keyword>
<organism evidence="1 2">
    <name type="scientific">Oscillibacter hominis</name>
    <dbReference type="NCBI Taxonomy" id="2763056"/>
    <lineage>
        <taxon>Bacteria</taxon>
        <taxon>Bacillati</taxon>
        <taxon>Bacillota</taxon>
        <taxon>Clostridia</taxon>
        <taxon>Eubacteriales</taxon>
        <taxon>Oscillospiraceae</taxon>
        <taxon>Oscillibacter</taxon>
    </lineage>
</organism>
<proteinExistence type="predicted"/>
<name>A0A7G9B489_9FIRM</name>